<sequence length="2405" mass="271944">MTKRRFLSPPLVVLAVCWASSSLSAYRNVQPEAVTFLRDSVEAIPPRVYEKTAAYTVDDVFGTKSLPLRNAVESAPVNLVDERLPLRDAVEFRIVDMDNAIEDVVSEVKSVVTSEHQRVKSAETIDYRAPQSPIFQNKYAAYSFPMHYDTKNPQPFRYGSPYQQLVDINTLKQIPTLEYNQYNQYEKLQKLDSLKQSASDYKVICHITNWAFYRKNDAQFVPEHIDNKLCTHIIYSFATLDPVSLMMKEFDSWADIENNLYARTISSSGSVPVLLGIGGWTDSVGNKYSSMVSSPTNRRNFIANAMVFLKTHGFSGLHFDWNYPVCWQSDCSKGPSSDRPNLTKLIMEMQREFSKENLLVTMSISGYKEVITEAYDLAQLSNVVDFMTVMTYDYHGSWEPQTGHVSPLYGNAGDKYPQYNVDYTMQLLSKMGARKDKLIMGVPMYGQTFMLTRSRDKIEIPGIGTQASGPGYAGEDTRQPGMLAYYEVCYRVRKQKWTVGRESSMSGPFATLKDQWVGYDDPISVTAKAKYVMKSGYGGIAAWTIDLDDFQNKCCEERYPVLSAINRALGRLRTPQPTVVDCTRPMQPVTPPPAEMTVSVDTGGAGIATTGTTWPSWQEPTTTTMTTTTTTRRTTTSTTTTTEKPTTTTTRRTTRSTTTTRRPTTTTTYAPPTTTVGTTIPAPGLVQPELTEGEPCEPNQYKAHPYSCNSYYRCVYGEFKQQYCAGGLHWNEAANLCDWPASAKCAKDTAAQPPVADTPTTTTKAPATTTRRRTTTTPYTTQSPWWWTTASTVGSTPPKATRPSKKPVTTTKKPVQRPVDKCVNGEYYPHKSCDSFYICVNEKKIAQQCGPGLFWNEAEKSCDWEDNVNCVSRAQYYKLLTKNSKLAALKVLSEDDPCDGHTHVPYPGDCSQYLVCNWGRLEAASCADGLHWNQVRMICDWPANAKCTQLGSTENSSEEGGETIVEEGQDIDGPHHKPTSATTTTTTTTTTTPVPNLEPLSGYYKMVCYFTNWAWYRKGYGKYTPDHIRTDLCTHIVYGFAVLDYSSLTIKTHDSWADIDNNFYTRVVEAKNKGVKVTLAIGGWNDSAGDKYSRLVRSAAARAKFIEHVIGFLEKYGFEGLDLDWEYPVCWQVDCKKGFADEKEGFASLVRELSAALKPRGWLLSAAVSPSKTVIDAGYDVPALARYFDWIAVMTYDFHGQWDKKTGHVAPLYYHPEDEIDFFNANYSINYWMELGAPSRKLVMGMPLYGQSFTLADQKNNGLNAKAPSAGQAGEFTRAAGFLAYYEICDRIQNKGWTVIQDDLKRMGPYAYKGNQWVSFDDKEALLRKVQFIRAMNLGGGMIWALDLDDFKNRCGHGHHPLLTAIREGLRDAPNGVETIPATVPEPSKEDEHQETNSVETHQGNTAAQVEVINKETSNQDENAIEPDADYKVVCYFTNWAWYRQGNGKYLPEDIDADLCTHIVYGFAVLDRDRLVIKPHDSWADIDNRFYERVVEYKKKGKKVTVAIGGWNDSAGDKYSRLVRSAAARQKFIADVIAFIEKYGFDGLDLDWEYPVCWQVDCKKGFADEKEGFASLVVELSQAFKPKGLLLSSAVSPSKKVVDEGYDVVTLSDYMDWIAVMAYDYHGQWDKKTGHVAPMYEHPDDFDKTFNANFTIHYWIEKGADPRKLVMGMPMYGQSFSLADNNEHGLNAKTYGGGEAGESTRARGFLSYYEICANIRNKKWTVVRDRKGRMGPYAYKGDQWVSFDDQYMIRHKSEYVKAMGLGGAMIWALDLDDFRNLCDCEEYPLLRTINRVLRNYPGPGPRCVLEKEPQREEPRPTRPPTTPETTRRPSTTTTTRRTTTSTTTTTTTTMRPTTTTKRRTSARPTYTTTNAPSYQEVANEVDEPTCTDGRLFVPHPSDCNKYYICQYGKLYEQKCPGGLYWNEDHCDWPQTTKCRNKQTETVATTKKPSYTTTQRITTTTRPPKRTTERTTTAGWKPESTTTTSWWSPESSSMVWWSPDTTSKRPTRPPVVHTDVQTTGNNDFKVVCYFTNWAWYRQGDGKYTPDDIDSNLCTHIVYGFAVLDRESLTIKTHDSWADIDNQFYERVVEHKRKGTKVTLALGGWNDSLGDKYSKLVRSSSARRAFVKHAVEFIEKYDFDGLDLDWEYPVCWQVDCKKGFPDEKEGFAELVKELAVEFRPRKWLLSAAVSPSKMVIDAGYDVPVLAEYFDWIAVMTYDFHGHWDKQTGHVAPLYYYPGDTYDYFNANFSIKYWIEKGAPSRKLVMGMPLYGQSFSLADSGKNGLNEKSYGPGEAGQFTRAGGFLAFYEICEKVNQNGWSVYRDGEGRIGPYALRGNQWVSYDDVDEIRRKSQFVKQMNLGGGMIWALDLDDFRGRCGCGRHPLLKTMNQELGRISTKRPENCT</sequence>
<keyword evidence="3 9" id="KW-0732">Signal</keyword>
<evidence type="ECO:0008006" key="14">
    <source>
        <dbReference type="Google" id="ProtNLM"/>
    </source>
</evidence>
<dbReference type="Proteomes" id="UP000069940">
    <property type="component" value="Unassembled WGS sequence"/>
</dbReference>
<dbReference type="Pfam" id="PF00704">
    <property type="entry name" value="Glyco_hydro_18"/>
    <property type="match status" value="4"/>
</dbReference>
<dbReference type="EnsemblMetazoa" id="AALFPA23_012757.R18384">
    <property type="protein sequence ID" value="AALFPA23_012757.P18384"/>
    <property type="gene ID" value="AALFPA23_012757"/>
</dbReference>
<feature type="region of interest" description="Disordered" evidence="8">
    <location>
        <begin position="1801"/>
        <end position="1873"/>
    </location>
</feature>
<feature type="region of interest" description="Disordered" evidence="8">
    <location>
        <begin position="1381"/>
        <end position="1405"/>
    </location>
</feature>
<evidence type="ECO:0000256" key="5">
    <source>
        <dbReference type="ARBA" id="ARBA00023157"/>
    </source>
</evidence>
<dbReference type="InterPro" id="IPR029070">
    <property type="entry name" value="Chitinase_insertion_sf"/>
</dbReference>
<feature type="domain" description="Chitin-binding type-2" evidence="10">
    <location>
        <begin position="895"/>
        <end position="949"/>
    </location>
</feature>
<dbReference type="GeneID" id="109431815"/>
<evidence type="ECO:0000256" key="6">
    <source>
        <dbReference type="ARBA" id="ARBA00023295"/>
    </source>
</evidence>
<dbReference type="SUPFAM" id="SSF54556">
    <property type="entry name" value="Chitinase insertion domain"/>
    <property type="match status" value="4"/>
</dbReference>
<feature type="domain" description="Chitin-binding type-2" evidence="10">
    <location>
        <begin position="1887"/>
        <end position="1940"/>
    </location>
</feature>
<feature type="compositionally biased region" description="Low complexity" evidence="8">
    <location>
        <begin position="1955"/>
        <end position="1965"/>
    </location>
</feature>
<dbReference type="PANTHER" id="PTHR11177:SF359">
    <property type="entry name" value="CHITINASE 10-RELATED"/>
    <property type="match status" value="1"/>
</dbReference>
<feature type="chain" id="PRO_5046096577" description="Chitinase" evidence="9">
    <location>
        <begin position="26"/>
        <end position="2405"/>
    </location>
</feature>
<feature type="domain" description="Chitin-binding type-2" evidence="10">
    <location>
        <begin position="819"/>
        <end position="872"/>
    </location>
</feature>
<dbReference type="SUPFAM" id="SSF57625">
    <property type="entry name" value="Invertebrate chitin-binding proteins"/>
    <property type="match status" value="4"/>
</dbReference>
<dbReference type="SMART" id="SM00494">
    <property type="entry name" value="ChtBD2"/>
    <property type="match status" value="4"/>
</dbReference>
<feature type="compositionally biased region" description="Low complexity" evidence="8">
    <location>
        <begin position="982"/>
        <end position="992"/>
    </location>
</feature>
<feature type="compositionally biased region" description="Low complexity" evidence="8">
    <location>
        <begin position="1832"/>
        <end position="1859"/>
    </location>
</feature>
<evidence type="ECO:0000313" key="12">
    <source>
        <dbReference type="EnsemblMetazoa" id="AALFPA23_012757.P18384"/>
    </source>
</evidence>
<accession>A0ABM1YWL0</accession>
<evidence type="ECO:0000256" key="9">
    <source>
        <dbReference type="SAM" id="SignalP"/>
    </source>
</evidence>
<dbReference type="PROSITE" id="PS50940">
    <property type="entry name" value="CHIT_BIND_II"/>
    <property type="match status" value="4"/>
</dbReference>
<evidence type="ECO:0000256" key="7">
    <source>
        <dbReference type="RuleBase" id="RU000489"/>
    </source>
</evidence>
<keyword evidence="4 7" id="KW-0378">Hydrolase</keyword>
<evidence type="ECO:0000313" key="13">
    <source>
        <dbReference type="Proteomes" id="UP000069940"/>
    </source>
</evidence>
<feature type="domain" description="GH18" evidence="11">
    <location>
        <begin position="1004"/>
        <end position="1373"/>
    </location>
</feature>
<keyword evidence="5" id="KW-1015">Disulfide bond</keyword>
<evidence type="ECO:0000256" key="2">
    <source>
        <dbReference type="ARBA" id="ARBA00022669"/>
    </source>
</evidence>
<feature type="domain" description="GH18" evidence="11">
    <location>
        <begin position="2027"/>
        <end position="2396"/>
    </location>
</feature>
<evidence type="ECO:0000256" key="1">
    <source>
        <dbReference type="ARBA" id="ARBA00009121"/>
    </source>
</evidence>
<dbReference type="InterPro" id="IPR036508">
    <property type="entry name" value="Chitin-bd_dom_sf"/>
</dbReference>
<reference evidence="13" key="1">
    <citation type="journal article" date="2015" name="Proc. Natl. Acad. Sci. U.S.A.">
        <title>Genome sequence of the Asian Tiger mosquito, Aedes albopictus, reveals insights into its biology, genetics, and evolution.</title>
        <authorList>
            <person name="Chen X.G."/>
            <person name="Jiang X."/>
            <person name="Gu J."/>
            <person name="Xu M."/>
            <person name="Wu Y."/>
            <person name="Deng Y."/>
            <person name="Zhang C."/>
            <person name="Bonizzoni M."/>
            <person name="Dermauw W."/>
            <person name="Vontas J."/>
            <person name="Armbruster P."/>
            <person name="Huang X."/>
            <person name="Yang Y."/>
            <person name="Zhang H."/>
            <person name="He W."/>
            <person name="Peng H."/>
            <person name="Liu Y."/>
            <person name="Wu K."/>
            <person name="Chen J."/>
            <person name="Lirakis M."/>
            <person name="Topalis P."/>
            <person name="Van Leeuwen T."/>
            <person name="Hall A.B."/>
            <person name="Jiang X."/>
            <person name="Thorpe C."/>
            <person name="Mueller R.L."/>
            <person name="Sun C."/>
            <person name="Waterhouse R.M."/>
            <person name="Yan G."/>
            <person name="Tu Z.J."/>
            <person name="Fang X."/>
            <person name="James A.A."/>
        </authorList>
    </citation>
    <scope>NUCLEOTIDE SEQUENCE [LARGE SCALE GENOMIC DNA]</scope>
    <source>
        <strain evidence="13">Foshan</strain>
    </source>
</reference>
<evidence type="ECO:0000256" key="8">
    <source>
        <dbReference type="SAM" id="MobiDB-lite"/>
    </source>
</evidence>
<feature type="signal peptide" evidence="9">
    <location>
        <begin position="1"/>
        <end position="25"/>
    </location>
</feature>
<feature type="domain" description="GH18" evidence="11">
    <location>
        <begin position="1431"/>
        <end position="1800"/>
    </location>
</feature>
<dbReference type="InterPro" id="IPR002557">
    <property type="entry name" value="Chitin-bd_dom"/>
</dbReference>
<dbReference type="InterPro" id="IPR050314">
    <property type="entry name" value="Glycosyl_Hydrlase_18"/>
</dbReference>
<dbReference type="RefSeq" id="XP_019563627.2">
    <property type="nucleotide sequence ID" value="XM_019708082.3"/>
</dbReference>
<dbReference type="Pfam" id="PF01607">
    <property type="entry name" value="CBM_14"/>
    <property type="match status" value="4"/>
</dbReference>
<feature type="region of interest" description="Disordered" evidence="8">
    <location>
        <begin position="792"/>
        <end position="813"/>
    </location>
</feature>
<evidence type="ECO:0000259" key="10">
    <source>
        <dbReference type="PROSITE" id="PS50940"/>
    </source>
</evidence>
<dbReference type="InterPro" id="IPR017853">
    <property type="entry name" value="GH"/>
</dbReference>
<feature type="domain" description="GH18" evidence="11">
    <location>
        <begin position="201"/>
        <end position="572"/>
    </location>
</feature>
<proteinExistence type="inferred from homology"/>
<dbReference type="CDD" id="cd02872">
    <property type="entry name" value="GH18_chitolectin_chitotriosidase"/>
    <property type="match status" value="4"/>
</dbReference>
<feature type="compositionally biased region" description="Basic and acidic residues" evidence="8">
    <location>
        <begin position="1808"/>
        <end position="1820"/>
    </location>
</feature>
<evidence type="ECO:0000256" key="4">
    <source>
        <dbReference type="ARBA" id="ARBA00022801"/>
    </source>
</evidence>
<evidence type="ECO:0000256" key="3">
    <source>
        <dbReference type="ARBA" id="ARBA00022729"/>
    </source>
</evidence>
<dbReference type="InterPro" id="IPR011583">
    <property type="entry name" value="Chitinase_II/V-like_cat"/>
</dbReference>
<dbReference type="PROSITE" id="PS51910">
    <property type="entry name" value="GH18_2"/>
    <property type="match status" value="4"/>
</dbReference>
<dbReference type="PROSITE" id="PS01095">
    <property type="entry name" value="GH18_1"/>
    <property type="match status" value="2"/>
</dbReference>
<feature type="region of interest" description="Disordered" evidence="8">
    <location>
        <begin position="609"/>
        <end position="681"/>
    </location>
</feature>
<feature type="region of interest" description="Disordered" evidence="8">
    <location>
        <begin position="750"/>
        <end position="779"/>
    </location>
</feature>
<dbReference type="PANTHER" id="PTHR11177">
    <property type="entry name" value="CHITINASE"/>
    <property type="match status" value="1"/>
</dbReference>
<dbReference type="InterPro" id="IPR001223">
    <property type="entry name" value="Glyco_hydro18_cat"/>
</dbReference>
<protein>
    <recommendedName>
        <fullName evidence="14">Chitinase</fullName>
    </recommendedName>
</protein>
<organism evidence="12 13">
    <name type="scientific">Aedes albopictus</name>
    <name type="common">Asian tiger mosquito</name>
    <name type="synonym">Stegomyia albopicta</name>
    <dbReference type="NCBI Taxonomy" id="7160"/>
    <lineage>
        <taxon>Eukaryota</taxon>
        <taxon>Metazoa</taxon>
        <taxon>Ecdysozoa</taxon>
        <taxon>Arthropoda</taxon>
        <taxon>Hexapoda</taxon>
        <taxon>Insecta</taxon>
        <taxon>Pterygota</taxon>
        <taxon>Neoptera</taxon>
        <taxon>Endopterygota</taxon>
        <taxon>Diptera</taxon>
        <taxon>Nematocera</taxon>
        <taxon>Culicoidea</taxon>
        <taxon>Culicidae</taxon>
        <taxon>Culicinae</taxon>
        <taxon>Aedini</taxon>
        <taxon>Aedes</taxon>
        <taxon>Stegomyia</taxon>
    </lineage>
</organism>
<reference evidence="12" key="2">
    <citation type="submission" date="2025-05" db="UniProtKB">
        <authorList>
            <consortium name="EnsemblMetazoa"/>
        </authorList>
    </citation>
    <scope>IDENTIFICATION</scope>
    <source>
        <strain evidence="12">Foshan</strain>
    </source>
</reference>
<comment type="similarity">
    <text evidence="1">Belongs to the glycosyl hydrolase 18 family. Chitinase class II subfamily.</text>
</comment>
<feature type="domain" description="Chitin-binding type-2" evidence="10">
    <location>
        <begin position="693"/>
        <end position="747"/>
    </location>
</feature>
<keyword evidence="6 7" id="KW-0326">Glycosidase</keyword>
<dbReference type="InterPro" id="IPR001579">
    <property type="entry name" value="Glyco_hydro_18_chit_AS"/>
</dbReference>
<name>A0ABM1YWL0_AEDAL</name>
<keyword evidence="2" id="KW-0147">Chitin-binding</keyword>
<dbReference type="Gene3D" id="3.20.20.80">
    <property type="entry name" value="Glycosidases"/>
    <property type="match status" value="4"/>
</dbReference>
<evidence type="ECO:0000259" key="11">
    <source>
        <dbReference type="PROSITE" id="PS51910"/>
    </source>
</evidence>
<keyword evidence="13" id="KW-1185">Reference proteome</keyword>
<dbReference type="SUPFAM" id="SSF51445">
    <property type="entry name" value="(Trans)glycosidases"/>
    <property type="match status" value="4"/>
</dbReference>
<dbReference type="SMART" id="SM00636">
    <property type="entry name" value="Glyco_18"/>
    <property type="match status" value="4"/>
</dbReference>
<dbReference type="Gene3D" id="2.170.140.10">
    <property type="entry name" value="Chitin binding domain"/>
    <property type="match status" value="4"/>
</dbReference>
<feature type="region of interest" description="Disordered" evidence="8">
    <location>
        <begin position="968"/>
        <end position="993"/>
    </location>
</feature>
<feature type="compositionally biased region" description="Polar residues" evidence="8">
    <location>
        <begin position="1396"/>
        <end position="1405"/>
    </location>
</feature>
<feature type="region of interest" description="Disordered" evidence="8">
    <location>
        <begin position="1949"/>
        <end position="1990"/>
    </location>
</feature>
<dbReference type="Gene3D" id="3.10.50.10">
    <property type="match status" value="4"/>
</dbReference>
<feature type="compositionally biased region" description="Low complexity" evidence="8">
    <location>
        <begin position="620"/>
        <end position="679"/>
    </location>
</feature>